<dbReference type="SUPFAM" id="SSF103473">
    <property type="entry name" value="MFS general substrate transporter"/>
    <property type="match status" value="1"/>
</dbReference>
<evidence type="ECO:0000256" key="3">
    <source>
        <dbReference type="SAM" id="Phobius"/>
    </source>
</evidence>
<dbReference type="PANTHER" id="PTHR11360">
    <property type="entry name" value="MONOCARBOXYLATE TRANSPORTER"/>
    <property type="match status" value="1"/>
</dbReference>
<feature type="transmembrane region" description="Helical" evidence="3">
    <location>
        <begin position="189"/>
        <end position="209"/>
    </location>
</feature>
<feature type="transmembrane region" description="Helical" evidence="3">
    <location>
        <begin position="418"/>
        <end position="442"/>
    </location>
</feature>
<feature type="transmembrane region" description="Helical" evidence="3">
    <location>
        <begin position="103"/>
        <end position="122"/>
    </location>
</feature>
<dbReference type="InterPro" id="IPR036259">
    <property type="entry name" value="MFS_trans_sf"/>
</dbReference>
<feature type="transmembrane region" description="Helical" evidence="3">
    <location>
        <begin position="129"/>
        <end position="148"/>
    </location>
</feature>
<feature type="transmembrane region" description="Helical" evidence="3">
    <location>
        <begin position="354"/>
        <end position="379"/>
    </location>
</feature>
<dbReference type="InterPro" id="IPR050327">
    <property type="entry name" value="Proton-linked_MCT"/>
</dbReference>
<dbReference type="Proteomes" id="UP000094385">
    <property type="component" value="Unassembled WGS sequence"/>
</dbReference>
<dbReference type="InterPro" id="IPR011701">
    <property type="entry name" value="MFS"/>
</dbReference>
<feature type="domain" description="Major facilitator superfamily (MFS) profile" evidence="4">
    <location>
        <begin position="61"/>
        <end position="444"/>
    </location>
</feature>
<gene>
    <name evidence="5" type="ORF">LIPSTDRAFT_5601</name>
</gene>
<dbReference type="GO" id="GO:0016020">
    <property type="term" value="C:membrane"/>
    <property type="evidence" value="ECO:0007669"/>
    <property type="project" value="UniProtKB-SubCell"/>
</dbReference>
<keyword evidence="6" id="KW-1185">Reference proteome</keyword>
<sequence>MSIQNVCQSAISPQEREIEFPVENTVVGGSVDIDSKSEVLSTPLSEKAKAPIGDIPNGGFISWLQVSGSFILFFNSWGISNTFGAFENYYVGVQLSNKTASDIAWIGSIQSFLLLIIGVVTGPVFDQGYFRLLVIIGSFLTVFGMMMTSLCTQYWQVILAQAVVTGLGSGCLFVPSVAVLPQYFTTKRIVATGISASGSSLGGVIYPIIFHRLQPRIGFGWATRIIAFIMLGTQAYALAVMKVRTKSADRRKFFDATVFHDPTYMAFTVVVFFGFVGVYIPFYYIEGYAVHKGIFSEVKAFYLLSLLNGGSIFGRIFPNLLADKIGPLNVFAPCAVIAMIVVFTWLSSTTAASVILVAFFYGFFSGSFVSLPPSVLISLSPDMKVIGTRLGMTFAVAGLGLLIGTPIAGALLNTPARYTAAILFCGATVGAATIFVFVTRFLKTGMVLKVRA</sequence>
<feature type="transmembrane region" description="Helical" evidence="3">
    <location>
        <begin position="391"/>
        <end position="412"/>
    </location>
</feature>
<evidence type="ECO:0000259" key="4">
    <source>
        <dbReference type="PROSITE" id="PS50850"/>
    </source>
</evidence>
<dbReference type="Gene3D" id="1.20.1250.20">
    <property type="entry name" value="MFS general substrate transporter like domains"/>
    <property type="match status" value="2"/>
</dbReference>
<feature type="transmembrane region" description="Helical" evidence="3">
    <location>
        <begin position="264"/>
        <end position="285"/>
    </location>
</feature>
<name>A0A1E3PZW4_LIPST</name>
<feature type="transmembrane region" description="Helical" evidence="3">
    <location>
        <begin position="221"/>
        <end position="243"/>
    </location>
</feature>
<dbReference type="Pfam" id="PF07690">
    <property type="entry name" value="MFS_1"/>
    <property type="match status" value="1"/>
</dbReference>
<feature type="transmembrane region" description="Helical" evidence="3">
    <location>
        <begin position="154"/>
        <end position="177"/>
    </location>
</feature>
<organism evidence="5 6">
    <name type="scientific">Lipomyces starkeyi NRRL Y-11557</name>
    <dbReference type="NCBI Taxonomy" id="675824"/>
    <lineage>
        <taxon>Eukaryota</taxon>
        <taxon>Fungi</taxon>
        <taxon>Dikarya</taxon>
        <taxon>Ascomycota</taxon>
        <taxon>Saccharomycotina</taxon>
        <taxon>Lipomycetes</taxon>
        <taxon>Lipomycetales</taxon>
        <taxon>Lipomycetaceae</taxon>
        <taxon>Lipomyces</taxon>
    </lineage>
</organism>
<dbReference type="EMBL" id="KV454299">
    <property type="protein sequence ID" value="ODQ70848.1"/>
    <property type="molecule type" value="Genomic_DNA"/>
</dbReference>
<dbReference type="AlphaFoldDB" id="A0A1E3PZW4"/>
<dbReference type="PANTHER" id="PTHR11360:SF234">
    <property type="entry name" value="MFS-TYPE TRANSPORTER DBAD-RELATED"/>
    <property type="match status" value="1"/>
</dbReference>
<accession>A0A1E3PZW4</accession>
<evidence type="ECO:0000313" key="6">
    <source>
        <dbReference type="Proteomes" id="UP000094385"/>
    </source>
</evidence>
<reference evidence="5 6" key="1">
    <citation type="journal article" date="2016" name="Proc. Natl. Acad. Sci. U.S.A.">
        <title>Comparative genomics of biotechnologically important yeasts.</title>
        <authorList>
            <person name="Riley R."/>
            <person name="Haridas S."/>
            <person name="Wolfe K.H."/>
            <person name="Lopes M.R."/>
            <person name="Hittinger C.T."/>
            <person name="Goeker M."/>
            <person name="Salamov A.A."/>
            <person name="Wisecaver J.H."/>
            <person name="Long T.M."/>
            <person name="Calvey C.H."/>
            <person name="Aerts A.L."/>
            <person name="Barry K.W."/>
            <person name="Choi C."/>
            <person name="Clum A."/>
            <person name="Coughlan A.Y."/>
            <person name="Deshpande S."/>
            <person name="Douglass A.P."/>
            <person name="Hanson S.J."/>
            <person name="Klenk H.-P."/>
            <person name="LaButti K.M."/>
            <person name="Lapidus A."/>
            <person name="Lindquist E.A."/>
            <person name="Lipzen A.M."/>
            <person name="Meier-Kolthoff J.P."/>
            <person name="Ohm R.A."/>
            <person name="Otillar R.P."/>
            <person name="Pangilinan J.L."/>
            <person name="Peng Y."/>
            <person name="Rokas A."/>
            <person name="Rosa C.A."/>
            <person name="Scheuner C."/>
            <person name="Sibirny A.A."/>
            <person name="Slot J.C."/>
            <person name="Stielow J.B."/>
            <person name="Sun H."/>
            <person name="Kurtzman C.P."/>
            <person name="Blackwell M."/>
            <person name="Grigoriev I.V."/>
            <person name="Jeffries T.W."/>
        </authorList>
    </citation>
    <scope>NUCLEOTIDE SEQUENCE [LARGE SCALE GENOMIC DNA]</scope>
    <source>
        <strain evidence="5 6">NRRL Y-11557</strain>
    </source>
</reference>
<keyword evidence="3" id="KW-0812">Transmembrane</keyword>
<comment type="similarity">
    <text evidence="2">Belongs to the major facilitator superfamily. Monocarboxylate porter (TC 2.A.1.13) family.</text>
</comment>
<comment type="subcellular location">
    <subcellularLocation>
        <location evidence="1">Membrane</location>
        <topology evidence="1">Multi-pass membrane protein</topology>
    </subcellularLocation>
</comment>
<evidence type="ECO:0000256" key="2">
    <source>
        <dbReference type="ARBA" id="ARBA00006727"/>
    </source>
</evidence>
<keyword evidence="3" id="KW-0472">Membrane</keyword>
<dbReference type="OrthoDB" id="6509908at2759"/>
<feature type="transmembrane region" description="Helical" evidence="3">
    <location>
        <begin position="330"/>
        <end position="348"/>
    </location>
</feature>
<protein>
    <recommendedName>
        <fullName evidence="4">Major facilitator superfamily (MFS) profile domain-containing protein</fullName>
    </recommendedName>
</protein>
<dbReference type="PROSITE" id="PS50850">
    <property type="entry name" value="MFS"/>
    <property type="match status" value="1"/>
</dbReference>
<evidence type="ECO:0000313" key="5">
    <source>
        <dbReference type="EMBL" id="ODQ70848.1"/>
    </source>
</evidence>
<proteinExistence type="inferred from homology"/>
<evidence type="ECO:0000256" key="1">
    <source>
        <dbReference type="ARBA" id="ARBA00004141"/>
    </source>
</evidence>
<dbReference type="InterPro" id="IPR020846">
    <property type="entry name" value="MFS_dom"/>
</dbReference>
<keyword evidence="3" id="KW-1133">Transmembrane helix</keyword>
<dbReference type="GO" id="GO:0022857">
    <property type="term" value="F:transmembrane transporter activity"/>
    <property type="evidence" value="ECO:0007669"/>
    <property type="project" value="InterPro"/>
</dbReference>